<name>A0A5N5GQ80_9ROSA</name>
<protein>
    <submittedName>
        <fullName evidence="5">Protein CHUP1</fullName>
    </submittedName>
</protein>
<keyword evidence="6" id="KW-1185">Reference proteome</keyword>
<feature type="transmembrane region" description="Helical" evidence="4">
    <location>
        <begin position="12"/>
        <end position="30"/>
    </location>
</feature>
<evidence type="ECO:0000313" key="6">
    <source>
        <dbReference type="Proteomes" id="UP000327157"/>
    </source>
</evidence>
<reference evidence="6" key="2">
    <citation type="submission" date="2019-10" db="EMBL/GenBank/DDBJ databases">
        <title>A de novo genome assembly of a pear dwarfing rootstock.</title>
        <authorList>
            <person name="Wang F."/>
            <person name="Wang J."/>
            <person name="Li S."/>
            <person name="Zhang Y."/>
            <person name="Fang M."/>
            <person name="Ma L."/>
            <person name="Zhao Y."/>
            <person name="Jiang S."/>
        </authorList>
    </citation>
    <scope>NUCLEOTIDE SEQUENCE [LARGE SCALE GENOMIC DNA]</scope>
</reference>
<evidence type="ECO:0000256" key="4">
    <source>
        <dbReference type="SAM" id="Phobius"/>
    </source>
</evidence>
<dbReference type="EMBL" id="SMOL01000458">
    <property type="protein sequence ID" value="KAB2612914.1"/>
    <property type="molecule type" value="Genomic_DNA"/>
</dbReference>
<sequence length="632" mass="71467">MMVGGKNRDIRPLLLKVGVAFALSFAGFLFSRLKTRKMKPSLPSPRSSCSSDKESEVDLAVRPRQKDDLNAARKSHSSCNSEKYDEMHMPKVCNVNCTSSVSPCSKHGGGKDGLLLPVFNELVEEFDFGAANSGFSPRKNVETPRSDADTPKAYRSDMDEYEQEIRHLRNTVRSLRERERSLEVQLLEYYGLKEQETAVMELQNQLKINGMEAKLFSLKIQSLEADNRRLESQVADHVKVVAELEATRAKIKILKKKLRFEAEQNKEQILALKKRVEKFHDSEAADSNSDIQLKLRRIKDLEDEAEELKKSNLKLQLENSELARSLESTQILANSILEDPEAEALKEMSKRLRQENDDLTKEIQQLHVDRCSDVEELVYLRWINACLRYELRNYQPQSGKTVARDLSKSLSPRSEEKAKQLIVEYANTEGFGDKSIDFDSEQWSSSQASFFTDSPEFDDFSVDNSSATKTNMSSKTKLFSKLRRLIQGKDTPYHNQAVSTEKTGYAEDNESSSPFFSSSKSLAAYGGQEGQSNIFATSFHSSSKASLDLPRWRSPKEQDPKDVRRAQRHSDVGTTSGYKTFSREGSADFPLKDRSYQDSDSTEKSELVKYAEALVNSRGATPNVHRKSASAS</sequence>
<reference evidence="5 6" key="3">
    <citation type="submission" date="2019-11" db="EMBL/GenBank/DDBJ databases">
        <title>A de novo genome assembly of a pear dwarfing rootstock.</title>
        <authorList>
            <person name="Wang F."/>
            <person name="Wang J."/>
            <person name="Li S."/>
            <person name="Zhang Y."/>
            <person name="Fang M."/>
            <person name="Ma L."/>
            <person name="Zhao Y."/>
            <person name="Jiang S."/>
        </authorList>
    </citation>
    <scope>NUCLEOTIDE SEQUENCE [LARGE SCALE GENOMIC DNA]</scope>
    <source>
        <strain evidence="5">S2</strain>
        <tissue evidence="5">Leaf</tissue>
    </source>
</reference>
<feature type="region of interest" description="Disordered" evidence="3">
    <location>
        <begin position="38"/>
        <end position="83"/>
    </location>
</feature>
<feature type="compositionally biased region" description="Basic and acidic residues" evidence="3">
    <location>
        <begin position="139"/>
        <end position="153"/>
    </location>
</feature>
<proteinExistence type="predicted"/>
<dbReference type="OrthoDB" id="1870283at2759"/>
<feature type="region of interest" description="Disordered" evidence="3">
    <location>
        <begin position="490"/>
        <end position="521"/>
    </location>
</feature>
<keyword evidence="4" id="KW-0472">Membrane</keyword>
<evidence type="ECO:0000256" key="2">
    <source>
        <dbReference type="SAM" id="Coils"/>
    </source>
</evidence>
<dbReference type="GO" id="GO:0072699">
    <property type="term" value="P:protein localization to cortical microtubule cytoskeleton"/>
    <property type="evidence" value="ECO:0007669"/>
    <property type="project" value="TreeGrafter"/>
</dbReference>
<dbReference type="InterPro" id="IPR040265">
    <property type="entry name" value="CHUP1/IPGA1-like"/>
</dbReference>
<feature type="coiled-coil region" evidence="2">
    <location>
        <begin position="213"/>
        <end position="369"/>
    </location>
</feature>
<evidence type="ECO:0000256" key="3">
    <source>
        <dbReference type="SAM" id="MobiDB-lite"/>
    </source>
</evidence>
<keyword evidence="4" id="KW-0812">Transmembrane</keyword>
<accession>A0A5N5GQ80</accession>
<feature type="compositionally biased region" description="Basic and acidic residues" evidence="3">
    <location>
        <begin position="550"/>
        <end position="571"/>
    </location>
</feature>
<dbReference type="PANTHER" id="PTHR31342">
    <property type="entry name" value="PROTEIN CHUP1, CHLOROPLASTIC"/>
    <property type="match status" value="1"/>
</dbReference>
<dbReference type="GO" id="GO:0055028">
    <property type="term" value="C:cortical microtubule"/>
    <property type="evidence" value="ECO:0007669"/>
    <property type="project" value="TreeGrafter"/>
</dbReference>
<evidence type="ECO:0000313" key="5">
    <source>
        <dbReference type="EMBL" id="KAB2612914.1"/>
    </source>
</evidence>
<feature type="coiled-coil region" evidence="2">
    <location>
        <begin position="158"/>
        <end position="185"/>
    </location>
</feature>
<feature type="compositionally biased region" description="Low complexity" evidence="3">
    <location>
        <begin position="511"/>
        <end position="521"/>
    </location>
</feature>
<keyword evidence="4" id="KW-1133">Transmembrane helix</keyword>
<dbReference type="AlphaFoldDB" id="A0A5N5GQ80"/>
<organism evidence="5 6">
    <name type="scientific">Pyrus ussuriensis x Pyrus communis</name>
    <dbReference type="NCBI Taxonomy" id="2448454"/>
    <lineage>
        <taxon>Eukaryota</taxon>
        <taxon>Viridiplantae</taxon>
        <taxon>Streptophyta</taxon>
        <taxon>Embryophyta</taxon>
        <taxon>Tracheophyta</taxon>
        <taxon>Spermatophyta</taxon>
        <taxon>Magnoliopsida</taxon>
        <taxon>eudicotyledons</taxon>
        <taxon>Gunneridae</taxon>
        <taxon>Pentapetalae</taxon>
        <taxon>rosids</taxon>
        <taxon>fabids</taxon>
        <taxon>Rosales</taxon>
        <taxon>Rosaceae</taxon>
        <taxon>Amygdaloideae</taxon>
        <taxon>Maleae</taxon>
        <taxon>Pyrus</taxon>
    </lineage>
</organism>
<feature type="compositionally biased region" description="Low complexity" evidence="3">
    <location>
        <begin position="40"/>
        <end position="50"/>
    </location>
</feature>
<feature type="region of interest" description="Disordered" evidence="3">
    <location>
        <begin position="543"/>
        <end position="603"/>
    </location>
</feature>
<comment type="caution">
    <text evidence="5">The sequence shown here is derived from an EMBL/GenBank/DDBJ whole genome shotgun (WGS) entry which is preliminary data.</text>
</comment>
<dbReference type="PANTHER" id="PTHR31342:SF4">
    <property type="entry name" value="ACTIN BINDING PROTEIN FAMILY"/>
    <property type="match status" value="1"/>
</dbReference>
<gene>
    <name evidence="5" type="ORF">D8674_035230</name>
</gene>
<feature type="compositionally biased region" description="Basic and acidic residues" evidence="3">
    <location>
        <begin position="51"/>
        <end position="71"/>
    </location>
</feature>
<feature type="compositionally biased region" description="Basic and acidic residues" evidence="3">
    <location>
        <begin position="581"/>
        <end position="603"/>
    </location>
</feature>
<evidence type="ECO:0000256" key="1">
    <source>
        <dbReference type="ARBA" id="ARBA00023054"/>
    </source>
</evidence>
<reference evidence="5 6" key="1">
    <citation type="submission" date="2019-09" db="EMBL/GenBank/DDBJ databases">
        <authorList>
            <person name="Ou C."/>
        </authorList>
    </citation>
    <scope>NUCLEOTIDE SEQUENCE [LARGE SCALE GENOMIC DNA]</scope>
    <source>
        <strain evidence="5">S2</strain>
        <tissue evidence="5">Leaf</tissue>
    </source>
</reference>
<dbReference type="Proteomes" id="UP000327157">
    <property type="component" value="Chromosome 9"/>
</dbReference>
<feature type="region of interest" description="Disordered" evidence="3">
    <location>
        <begin position="133"/>
        <end position="153"/>
    </location>
</feature>
<keyword evidence="1 2" id="KW-0175">Coiled coil</keyword>
<feature type="compositionally biased region" description="Polar residues" evidence="3">
    <location>
        <begin position="493"/>
        <end position="502"/>
    </location>
</feature>